<feature type="compositionally biased region" description="Basic and acidic residues" evidence="1">
    <location>
        <begin position="446"/>
        <end position="459"/>
    </location>
</feature>
<feature type="compositionally biased region" description="Basic and acidic residues" evidence="1">
    <location>
        <begin position="488"/>
        <end position="498"/>
    </location>
</feature>
<reference evidence="2 3" key="1">
    <citation type="journal article" date="2016" name="Nat. Commun.">
        <title>Thousands of microbial genomes shed light on interconnected biogeochemical processes in an aquifer system.</title>
        <authorList>
            <person name="Anantharaman K."/>
            <person name="Brown C.T."/>
            <person name="Hug L.A."/>
            <person name="Sharon I."/>
            <person name="Castelle C.J."/>
            <person name="Probst A.J."/>
            <person name="Thomas B.C."/>
            <person name="Singh A."/>
            <person name="Wilkins M.J."/>
            <person name="Karaoz U."/>
            <person name="Brodie E.L."/>
            <person name="Williams K.H."/>
            <person name="Hubbard S.S."/>
            <person name="Banfield J.F."/>
        </authorList>
    </citation>
    <scope>NUCLEOTIDE SEQUENCE [LARGE SCALE GENOMIC DNA]</scope>
</reference>
<evidence type="ECO:0000256" key="1">
    <source>
        <dbReference type="SAM" id="MobiDB-lite"/>
    </source>
</evidence>
<sequence>MYDPEKITYFAYTDARNKRLKFGIKAKDRSRHIYVIGKTGMGKSTVLENLAIQDIQTGEGLAFIDPHGKTAELLLEYVPKERVNDVVYFAPFDLEYPIAFNVMEDVGFDKRHLVVSGLMSAFKKIWVDAWSARMEYILNNTLLALLEYPDSTLIGVNRMLADKEYRNKVVANISDPSVKAFWTDEFAKYGDRYMQEAGAAIQNKIGQFISNPVIRNIIGQTKSSFDLRKIMDEKKILIVNLSKGRVGETNANLLGSMLITKIYLAALSRADVSETTLGNLPNFYVSVDEFQSFANESFADILSEARKYKLNLTLAHQYIEQMSEEVRAAVFGNVGTMMIFRVGAYDAEILEKEFAPTFSIEDLVNLGAFQVYLKLMIDGVTSPPFSATTMEPISKLEISFHDDIVEASRRAFARPRSIIEESIRKWHSTQTSDRGEHPPHKTKSREKRESFHKEDEMKEAFSASLKGDDLVSLKDLSRKHHKTKSKKPSPEKLSELKEALSAILPQLPKDNDSEGRTFSNDAQEPKGEAKEMDKKTPNEVPKEDLMNILSVDDGSK</sequence>
<dbReference type="Gene3D" id="3.40.50.300">
    <property type="entry name" value="P-loop containing nucleotide triphosphate hydrolases"/>
    <property type="match status" value="2"/>
</dbReference>
<gene>
    <name evidence="2" type="ORF">A3B14_02795</name>
</gene>
<dbReference type="GO" id="GO:0016020">
    <property type="term" value="C:membrane"/>
    <property type="evidence" value="ECO:0007669"/>
    <property type="project" value="InterPro"/>
</dbReference>
<evidence type="ECO:0000313" key="2">
    <source>
        <dbReference type="EMBL" id="OHB03432.1"/>
    </source>
</evidence>
<dbReference type="CDD" id="cd01127">
    <property type="entry name" value="TrwB_TraG_TraD_VirD4"/>
    <property type="match status" value="1"/>
</dbReference>
<evidence type="ECO:0000313" key="3">
    <source>
        <dbReference type="Proteomes" id="UP000176800"/>
    </source>
</evidence>
<comment type="caution">
    <text evidence="2">The sequence shown here is derived from an EMBL/GenBank/DDBJ whole genome shotgun (WGS) entry which is preliminary data.</text>
</comment>
<dbReference type="InterPro" id="IPR051162">
    <property type="entry name" value="T4SS_component"/>
</dbReference>
<feature type="region of interest" description="Disordered" evidence="1">
    <location>
        <begin position="423"/>
        <end position="556"/>
    </location>
</feature>
<feature type="compositionally biased region" description="Basic residues" evidence="1">
    <location>
        <begin position="477"/>
        <end position="487"/>
    </location>
</feature>
<dbReference type="AlphaFoldDB" id="A0A1G2U3M4"/>
<feature type="compositionally biased region" description="Basic and acidic residues" evidence="1">
    <location>
        <begin position="523"/>
        <end position="545"/>
    </location>
</feature>
<dbReference type="PANTHER" id="PTHR30121">
    <property type="entry name" value="UNCHARACTERIZED PROTEIN YJGR-RELATED"/>
    <property type="match status" value="1"/>
</dbReference>
<feature type="compositionally biased region" description="Basic and acidic residues" evidence="1">
    <location>
        <begin position="466"/>
        <end position="476"/>
    </location>
</feature>
<dbReference type="InterPro" id="IPR003688">
    <property type="entry name" value="TraG/VirD4"/>
</dbReference>
<name>A0A1G2U3M4_9BACT</name>
<organism evidence="2 3">
    <name type="scientific">Candidatus Zambryskibacteria bacterium RIFCSPLOWO2_01_FULL_45_21</name>
    <dbReference type="NCBI Taxonomy" id="1802761"/>
    <lineage>
        <taxon>Bacteria</taxon>
        <taxon>Candidatus Zambryskiibacteriota</taxon>
    </lineage>
</organism>
<dbReference type="Pfam" id="PF02534">
    <property type="entry name" value="T4SS-DNA_transf"/>
    <property type="match status" value="1"/>
</dbReference>
<dbReference type="EMBL" id="MHWE01000018">
    <property type="protein sequence ID" value="OHB03432.1"/>
    <property type="molecule type" value="Genomic_DNA"/>
</dbReference>
<proteinExistence type="predicted"/>
<dbReference type="Proteomes" id="UP000176800">
    <property type="component" value="Unassembled WGS sequence"/>
</dbReference>
<dbReference type="SUPFAM" id="SSF52540">
    <property type="entry name" value="P-loop containing nucleoside triphosphate hydrolases"/>
    <property type="match status" value="1"/>
</dbReference>
<protein>
    <submittedName>
        <fullName evidence="2">Uncharacterized protein</fullName>
    </submittedName>
</protein>
<accession>A0A1G2U3M4</accession>
<dbReference type="PANTHER" id="PTHR30121:SF11">
    <property type="entry name" value="AAA+ ATPASE DOMAIN-CONTAINING PROTEIN"/>
    <property type="match status" value="1"/>
</dbReference>
<dbReference type="InterPro" id="IPR027417">
    <property type="entry name" value="P-loop_NTPase"/>
</dbReference>